<dbReference type="GO" id="GO:0046872">
    <property type="term" value="F:metal ion binding"/>
    <property type="evidence" value="ECO:0007669"/>
    <property type="project" value="UniProtKB-KW"/>
</dbReference>
<evidence type="ECO:0000256" key="5">
    <source>
        <dbReference type="ARBA" id="ARBA00022801"/>
    </source>
</evidence>
<evidence type="ECO:0000313" key="9">
    <source>
        <dbReference type="Proteomes" id="UP000049127"/>
    </source>
</evidence>
<dbReference type="RefSeq" id="WP_055343116.1">
    <property type="nucleotide sequence ID" value="NZ_CDNI01000024.1"/>
</dbReference>
<dbReference type="SUPFAM" id="SSF51338">
    <property type="entry name" value="Composite domain of metallo-dependent hydrolases"/>
    <property type="match status" value="1"/>
</dbReference>
<dbReference type="OrthoDB" id="9765462at2"/>
<dbReference type="SUPFAM" id="SSF51556">
    <property type="entry name" value="Metallo-dependent hydrolases"/>
    <property type="match status" value="1"/>
</dbReference>
<dbReference type="InterPro" id="IPR002195">
    <property type="entry name" value="Dihydroorotase_CS"/>
</dbReference>
<protein>
    <submittedName>
        <fullName evidence="8">Dihydroorotase</fullName>
        <ecNumber evidence="8">3.5.2.3</ecNumber>
    </submittedName>
</protein>
<evidence type="ECO:0000256" key="2">
    <source>
        <dbReference type="ARBA" id="ARBA00002368"/>
    </source>
</evidence>
<evidence type="ECO:0000256" key="6">
    <source>
        <dbReference type="ARBA" id="ARBA00022975"/>
    </source>
</evidence>
<evidence type="ECO:0000256" key="1">
    <source>
        <dbReference type="ARBA" id="ARBA00001947"/>
    </source>
</evidence>
<keyword evidence="5 8" id="KW-0378">Hydrolase</keyword>
<proteinExistence type="inferred from homology"/>
<evidence type="ECO:0000256" key="3">
    <source>
        <dbReference type="ARBA" id="ARBA00010286"/>
    </source>
</evidence>
<dbReference type="PANTHER" id="PTHR43668:SF2">
    <property type="entry name" value="ALLANTOINASE"/>
    <property type="match status" value="1"/>
</dbReference>
<gene>
    <name evidence="8" type="primary">pyrC</name>
    <name evidence="8" type="ORF">R28058_29651</name>
</gene>
<dbReference type="GO" id="GO:0004151">
    <property type="term" value="F:dihydroorotase activity"/>
    <property type="evidence" value="ECO:0007669"/>
    <property type="project" value="UniProtKB-EC"/>
</dbReference>
<dbReference type="Gene3D" id="3.20.20.140">
    <property type="entry name" value="Metal-dependent hydrolases"/>
    <property type="match status" value="2"/>
</dbReference>
<dbReference type="InterPro" id="IPR032466">
    <property type="entry name" value="Metal_Hydrolase"/>
</dbReference>
<dbReference type="AlphaFoldDB" id="A0A0C7GES2"/>
<comment type="cofactor">
    <cofactor evidence="1">
        <name>Zn(2+)</name>
        <dbReference type="ChEBI" id="CHEBI:29105"/>
    </cofactor>
</comment>
<accession>A0A0C7GES2</accession>
<sequence>MNKILIKNTRIVDANKDFKSDLLVEDGKISRIDTNIDLIDAKIINGENYILMPSFIDMHTHLRDPGLTHKEDLETGQMAALKGGFTVLCPMANTKPACDNKETMEYILDKAKTLDLCDINQVCAITKNLEGQEMIDIESMRKYTQLFSDDGYTLHDEDIMKDVLELSKELDFKVLTHCQPEEIIVKRDLKLLEKVGGNLHICHISLKETLEEIKKYKNNGHKFTCEVGPHHIYGYGLDYKVNPSFAKEEDMKYLIQGIKDGYIDMIGTDHAPHTEEDKKNGSPGISNIEVAFGMVNKVFSENGISLNKLSEMMSLNPAKLLGLNQGLIEEGLRADLVLINPNCDEVIDAEKFTSKGKNNPFDKQKIVGKVLMTIRNGKIMYDIKGDM</sequence>
<comment type="function">
    <text evidence="2">Catalyzes the reversible cyclization of carbamoyl aspartate to dihydroorotate.</text>
</comment>
<dbReference type="GO" id="GO:0006221">
    <property type="term" value="P:pyrimidine nucleotide biosynthetic process"/>
    <property type="evidence" value="ECO:0007669"/>
    <property type="project" value="UniProtKB-KW"/>
</dbReference>
<keyword evidence="6" id="KW-0665">Pyrimidine biosynthesis</keyword>
<keyword evidence="4" id="KW-0479">Metal-binding</keyword>
<dbReference type="GO" id="GO:0006145">
    <property type="term" value="P:purine nucleobase catabolic process"/>
    <property type="evidence" value="ECO:0007669"/>
    <property type="project" value="TreeGrafter"/>
</dbReference>
<feature type="domain" description="Amidohydrolase-related" evidence="7">
    <location>
        <begin position="50"/>
        <end position="380"/>
    </location>
</feature>
<comment type="similarity">
    <text evidence="3">Belongs to the metallo-dependent hydrolases superfamily. DHOase family. Class I DHOase subfamily.</text>
</comment>
<dbReference type="PROSITE" id="PS00483">
    <property type="entry name" value="DIHYDROOROTASE_2"/>
    <property type="match status" value="1"/>
</dbReference>
<evidence type="ECO:0000256" key="4">
    <source>
        <dbReference type="ARBA" id="ARBA00022723"/>
    </source>
</evidence>
<evidence type="ECO:0000313" key="8">
    <source>
        <dbReference type="EMBL" id="CEQ05248.1"/>
    </source>
</evidence>
<dbReference type="Pfam" id="PF01979">
    <property type="entry name" value="Amidohydro_1"/>
    <property type="match status" value="1"/>
</dbReference>
<dbReference type="EC" id="3.5.2.3" evidence="8"/>
<dbReference type="GO" id="GO:0004038">
    <property type="term" value="F:allantoinase activity"/>
    <property type="evidence" value="ECO:0007669"/>
    <property type="project" value="TreeGrafter"/>
</dbReference>
<dbReference type="PANTHER" id="PTHR43668">
    <property type="entry name" value="ALLANTOINASE"/>
    <property type="match status" value="1"/>
</dbReference>
<dbReference type="InterPro" id="IPR011059">
    <property type="entry name" value="Metal-dep_hydrolase_composite"/>
</dbReference>
<dbReference type="EMBL" id="CEKZ01000024">
    <property type="protein sequence ID" value="CEQ05248.1"/>
    <property type="molecule type" value="Genomic_DNA"/>
</dbReference>
<name>A0A0C7GES2_PARSO</name>
<dbReference type="GO" id="GO:0005737">
    <property type="term" value="C:cytoplasm"/>
    <property type="evidence" value="ECO:0007669"/>
    <property type="project" value="TreeGrafter"/>
</dbReference>
<dbReference type="CDD" id="cd01317">
    <property type="entry name" value="DHOase_IIa"/>
    <property type="match status" value="1"/>
</dbReference>
<reference evidence="8 9" key="1">
    <citation type="submission" date="2015-01" db="EMBL/GenBank/DDBJ databases">
        <authorList>
            <person name="Aslett A.Martin."/>
            <person name="De Silva Nishadi"/>
        </authorList>
    </citation>
    <scope>NUCLEOTIDE SEQUENCE [LARGE SCALE GENOMIC DNA]</scope>
    <source>
        <strain evidence="8 9">R28058</strain>
    </source>
</reference>
<organism evidence="8 9">
    <name type="scientific">Paraclostridium sordellii</name>
    <name type="common">Clostridium sordellii</name>
    <dbReference type="NCBI Taxonomy" id="1505"/>
    <lineage>
        <taxon>Bacteria</taxon>
        <taxon>Bacillati</taxon>
        <taxon>Bacillota</taxon>
        <taxon>Clostridia</taxon>
        <taxon>Peptostreptococcales</taxon>
        <taxon>Peptostreptococcaceae</taxon>
        <taxon>Paraclostridium</taxon>
    </lineage>
</organism>
<dbReference type="Proteomes" id="UP000049127">
    <property type="component" value="Unassembled WGS sequence"/>
</dbReference>
<dbReference type="InterPro" id="IPR004722">
    <property type="entry name" value="DHOase"/>
</dbReference>
<dbReference type="InterPro" id="IPR006680">
    <property type="entry name" value="Amidohydro-rel"/>
</dbReference>
<evidence type="ECO:0000259" key="7">
    <source>
        <dbReference type="Pfam" id="PF01979"/>
    </source>
</evidence>
<dbReference type="InterPro" id="IPR050138">
    <property type="entry name" value="DHOase/Allantoinase_Hydrolase"/>
</dbReference>